<dbReference type="AlphaFoldDB" id="A0A0A9EHA5"/>
<reference evidence="2" key="2">
    <citation type="journal article" date="2015" name="Data Brief">
        <title>Shoot transcriptome of the giant reed, Arundo donax.</title>
        <authorList>
            <person name="Barrero R.A."/>
            <person name="Guerrero F.D."/>
            <person name="Moolhuijzen P."/>
            <person name="Goolsby J.A."/>
            <person name="Tidwell J."/>
            <person name="Bellgard S.E."/>
            <person name="Bellgard M.I."/>
        </authorList>
    </citation>
    <scope>NUCLEOTIDE SEQUENCE</scope>
    <source>
        <tissue evidence="2">Shoot tissue taken approximately 20 cm above the soil surface</tissue>
    </source>
</reference>
<sequence>MTTGQEKSHDSFYCNQLRSS</sequence>
<evidence type="ECO:0000313" key="2">
    <source>
        <dbReference type="EMBL" id="JAD99466.1"/>
    </source>
</evidence>
<feature type="region of interest" description="Disordered" evidence="1">
    <location>
        <begin position="1"/>
        <end position="20"/>
    </location>
</feature>
<accession>A0A0A9EHA5</accession>
<organism evidence="2">
    <name type="scientific">Arundo donax</name>
    <name type="common">Giant reed</name>
    <name type="synonym">Donax arundinaceus</name>
    <dbReference type="NCBI Taxonomy" id="35708"/>
    <lineage>
        <taxon>Eukaryota</taxon>
        <taxon>Viridiplantae</taxon>
        <taxon>Streptophyta</taxon>
        <taxon>Embryophyta</taxon>
        <taxon>Tracheophyta</taxon>
        <taxon>Spermatophyta</taxon>
        <taxon>Magnoliopsida</taxon>
        <taxon>Liliopsida</taxon>
        <taxon>Poales</taxon>
        <taxon>Poaceae</taxon>
        <taxon>PACMAD clade</taxon>
        <taxon>Arundinoideae</taxon>
        <taxon>Arundineae</taxon>
        <taxon>Arundo</taxon>
    </lineage>
</organism>
<feature type="compositionally biased region" description="Basic and acidic residues" evidence="1">
    <location>
        <begin position="1"/>
        <end position="10"/>
    </location>
</feature>
<reference evidence="2" key="1">
    <citation type="submission" date="2014-09" db="EMBL/GenBank/DDBJ databases">
        <authorList>
            <person name="Magalhaes I.L.F."/>
            <person name="Oliveira U."/>
            <person name="Santos F.R."/>
            <person name="Vidigal T.H.D.A."/>
            <person name="Brescovit A.D."/>
            <person name="Santos A.J."/>
        </authorList>
    </citation>
    <scope>NUCLEOTIDE SEQUENCE</scope>
    <source>
        <tissue evidence="2">Shoot tissue taken approximately 20 cm above the soil surface</tissue>
    </source>
</reference>
<name>A0A0A9EHA5_ARUDO</name>
<dbReference type="EMBL" id="GBRH01198429">
    <property type="protein sequence ID" value="JAD99466.1"/>
    <property type="molecule type" value="Transcribed_RNA"/>
</dbReference>
<protein>
    <submittedName>
        <fullName evidence="2">Uncharacterized protein</fullName>
    </submittedName>
</protein>
<proteinExistence type="predicted"/>
<evidence type="ECO:0000256" key="1">
    <source>
        <dbReference type="SAM" id="MobiDB-lite"/>
    </source>
</evidence>